<evidence type="ECO:0008006" key="3">
    <source>
        <dbReference type="Google" id="ProtNLM"/>
    </source>
</evidence>
<dbReference type="GeneID" id="39590074"/>
<organism evidence="1 2">
    <name type="scientific">Apiotrichum porosum</name>
    <dbReference type="NCBI Taxonomy" id="105984"/>
    <lineage>
        <taxon>Eukaryota</taxon>
        <taxon>Fungi</taxon>
        <taxon>Dikarya</taxon>
        <taxon>Basidiomycota</taxon>
        <taxon>Agaricomycotina</taxon>
        <taxon>Tremellomycetes</taxon>
        <taxon>Trichosporonales</taxon>
        <taxon>Trichosporonaceae</taxon>
        <taxon>Apiotrichum</taxon>
    </lineage>
</organism>
<reference evidence="1 2" key="1">
    <citation type="submission" date="2018-11" db="EMBL/GenBank/DDBJ databases">
        <title>Genome sequence of Apiotrichum porosum DSM 27194.</title>
        <authorList>
            <person name="Aliyu H."/>
            <person name="Gorte O."/>
            <person name="Ochsenreither K."/>
        </authorList>
    </citation>
    <scope>NUCLEOTIDE SEQUENCE [LARGE SCALE GENOMIC DNA]</scope>
    <source>
        <strain evidence="1 2">DSM 27194</strain>
    </source>
</reference>
<dbReference type="RefSeq" id="XP_028471689.1">
    <property type="nucleotide sequence ID" value="XM_028621054.1"/>
</dbReference>
<gene>
    <name evidence="1" type="ORF">EHS24_005531</name>
</gene>
<sequence>MYLQDSVNLGSDIDNEFNRMGVEKGFSKEEAVSGHNSNMGLQRALSLYSGIFARHEGKGRRWLISNNEAGDVVFHQWLMAHASLGNTDPGGRIRLSADLRYADRGHEYDERWDQGPYSPDDGL</sequence>
<accession>A0A427XCG5</accession>
<evidence type="ECO:0000313" key="1">
    <source>
        <dbReference type="EMBL" id="RSH76542.1"/>
    </source>
</evidence>
<dbReference type="PANTHER" id="PTHR40128:SF1">
    <property type="entry name" value="PHYTANOYL-COA HYDROXYLASE"/>
    <property type="match status" value="1"/>
</dbReference>
<dbReference type="Proteomes" id="UP000279236">
    <property type="component" value="Unassembled WGS sequence"/>
</dbReference>
<dbReference type="OrthoDB" id="2328924at2759"/>
<comment type="caution">
    <text evidence="1">The sequence shown here is derived from an EMBL/GenBank/DDBJ whole genome shotgun (WGS) entry which is preliminary data.</text>
</comment>
<dbReference type="Gene3D" id="2.60.120.620">
    <property type="entry name" value="q2cbj1_9rhob like domain"/>
    <property type="match status" value="1"/>
</dbReference>
<evidence type="ECO:0000313" key="2">
    <source>
        <dbReference type="Proteomes" id="UP000279236"/>
    </source>
</evidence>
<dbReference type="SUPFAM" id="SSF51197">
    <property type="entry name" value="Clavaminate synthase-like"/>
    <property type="match status" value="1"/>
</dbReference>
<keyword evidence="2" id="KW-1185">Reference proteome</keyword>
<dbReference type="EMBL" id="RSCE01000024">
    <property type="protein sequence ID" value="RSH76542.1"/>
    <property type="molecule type" value="Genomic_DNA"/>
</dbReference>
<protein>
    <recommendedName>
        <fullName evidence="3">TauD/TfdA-like domain-containing protein</fullName>
    </recommendedName>
</protein>
<proteinExistence type="predicted"/>
<dbReference type="STRING" id="105984.A0A427XCG5"/>
<dbReference type="PANTHER" id="PTHR40128">
    <property type="entry name" value="EXPRESSED PROTEIN"/>
    <property type="match status" value="1"/>
</dbReference>
<dbReference type="AlphaFoldDB" id="A0A427XCG5"/>
<name>A0A427XCG5_9TREE</name>